<organism evidence="1 2">
    <name type="scientific">Lipomyces kononenkoae</name>
    <name type="common">Yeast</name>
    <dbReference type="NCBI Taxonomy" id="34357"/>
    <lineage>
        <taxon>Eukaryota</taxon>
        <taxon>Fungi</taxon>
        <taxon>Dikarya</taxon>
        <taxon>Ascomycota</taxon>
        <taxon>Saccharomycotina</taxon>
        <taxon>Lipomycetes</taxon>
        <taxon>Lipomycetales</taxon>
        <taxon>Lipomycetaceae</taxon>
        <taxon>Lipomyces</taxon>
    </lineage>
</organism>
<sequence>MTIALLTGASGFIAGHVLKILLKEGYTVKATVRSKSKADYLKDLYHGDAKLSFEIVEDIGAPGAFDEAVKGVDVIVHTASPSNPVKDLLDPAIKGTKSILQAAKNFAPQVKRIIITSSFAAILNWDKGEWPENTYSEVLKY</sequence>
<dbReference type="EMBL" id="MU971535">
    <property type="protein sequence ID" value="KAK9233994.1"/>
    <property type="molecule type" value="Genomic_DNA"/>
</dbReference>
<evidence type="ECO:0000313" key="1">
    <source>
        <dbReference type="EMBL" id="KAK9233994.1"/>
    </source>
</evidence>
<proteinExistence type="predicted"/>
<name>A0ACC3SRI4_LIPKO</name>
<reference evidence="2" key="1">
    <citation type="journal article" date="2024" name="Front. Bioeng. Biotechnol.">
        <title>Genome-scale model development and genomic sequencing of the oleaginous clade Lipomyces.</title>
        <authorList>
            <person name="Czajka J.J."/>
            <person name="Han Y."/>
            <person name="Kim J."/>
            <person name="Mondo S.J."/>
            <person name="Hofstad B.A."/>
            <person name="Robles A."/>
            <person name="Haridas S."/>
            <person name="Riley R."/>
            <person name="LaButti K."/>
            <person name="Pangilinan J."/>
            <person name="Andreopoulos W."/>
            <person name="Lipzen A."/>
            <person name="Yan J."/>
            <person name="Wang M."/>
            <person name="Ng V."/>
            <person name="Grigoriev I.V."/>
            <person name="Spatafora J.W."/>
            <person name="Magnuson J.K."/>
            <person name="Baker S.E."/>
            <person name="Pomraning K.R."/>
        </authorList>
    </citation>
    <scope>NUCLEOTIDE SEQUENCE [LARGE SCALE GENOMIC DNA]</scope>
    <source>
        <strain evidence="2">CBS 7786</strain>
    </source>
</reference>
<accession>A0ACC3SRI4</accession>
<gene>
    <name evidence="1" type="ORF">V1525DRAFT_414551</name>
</gene>
<dbReference type="Proteomes" id="UP001433508">
    <property type="component" value="Unassembled WGS sequence"/>
</dbReference>
<comment type="caution">
    <text evidence="1">The sequence shown here is derived from an EMBL/GenBank/DDBJ whole genome shotgun (WGS) entry which is preliminary data.</text>
</comment>
<protein>
    <submittedName>
        <fullName evidence="1">Uncharacterized protein</fullName>
    </submittedName>
</protein>
<keyword evidence="2" id="KW-1185">Reference proteome</keyword>
<evidence type="ECO:0000313" key="2">
    <source>
        <dbReference type="Proteomes" id="UP001433508"/>
    </source>
</evidence>